<gene>
    <name evidence="6" type="ORF">GN331_13940</name>
</gene>
<proteinExistence type="inferred from homology"/>
<keyword evidence="2" id="KW-0805">Transcription regulation</keyword>
<evidence type="ECO:0000256" key="4">
    <source>
        <dbReference type="ARBA" id="ARBA00023163"/>
    </source>
</evidence>
<keyword evidence="3" id="KW-0238">DNA-binding</keyword>
<accession>A0A7C9M5B0</accession>
<dbReference type="Pfam" id="PF00126">
    <property type="entry name" value="HTH_1"/>
    <property type="match status" value="1"/>
</dbReference>
<organism evidence="6 7">
    <name type="scientific">Noviluteimonas gilva</name>
    <dbReference type="NCBI Taxonomy" id="2682097"/>
    <lineage>
        <taxon>Bacteria</taxon>
        <taxon>Pseudomonadati</taxon>
        <taxon>Pseudomonadota</taxon>
        <taxon>Gammaproteobacteria</taxon>
        <taxon>Lysobacterales</taxon>
        <taxon>Lysobacteraceae</taxon>
        <taxon>Noviluteimonas</taxon>
    </lineage>
</organism>
<dbReference type="GO" id="GO:0003677">
    <property type="term" value="F:DNA binding"/>
    <property type="evidence" value="ECO:0007669"/>
    <property type="project" value="UniProtKB-KW"/>
</dbReference>
<sequence length="291" mass="31658">MPVASVQYELGPADLRVVLALARRGTLAAAGELLGVDASTVFRALQRVEKGLQQRLFERTRAGYRPSELGAQLARHAERIETELETARGVAQAPGQAVSGTVRISTTDTLLHGLLLPALRDLSQTHPLLSFEINASHELASLTKRDADIALRATSRPPDHVVGKHLGTIRVAIYGPRTRGRKPDPATSPWIAPDEALPQHQGVLWRKRHMPGIVPRVQVNSILSVAEGIAAGLGVGVLPLFLARDRHDLVALTEPLTDAETQLWLLTHPESRHLRRIATAAHHLAEHVTLD</sequence>
<keyword evidence="7" id="KW-1185">Reference proteome</keyword>
<evidence type="ECO:0000256" key="1">
    <source>
        <dbReference type="ARBA" id="ARBA00009437"/>
    </source>
</evidence>
<evidence type="ECO:0000259" key="5">
    <source>
        <dbReference type="PROSITE" id="PS50931"/>
    </source>
</evidence>
<evidence type="ECO:0000256" key="2">
    <source>
        <dbReference type="ARBA" id="ARBA00023015"/>
    </source>
</evidence>
<dbReference type="PANTHER" id="PTHR30579:SF3">
    <property type="entry name" value="TRANSCRIPTIONAL REGULATORY PROTEIN"/>
    <property type="match status" value="1"/>
</dbReference>
<feature type="domain" description="HTH lysR-type" evidence="5">
    <location>
        <begin position="10"/>
        <end position="67"/>
    </location>
</feature>
<dbReference type="InterPro" id="IPR000847">
    <property type="entry name" value="LysR_HTH_N"/>
</dbReference>
<evidence type="ECO:0000313" key="6">
    <source>
        <dbReference type="EMBL" id="MUV15302.1"/>
    </source>
</evidence>
<dbReference type="InterPro" id="IPR036388">
    <property type="entry name" value="WH-like_DNA-bd_sf"/>
</dbReference>
<dbReference type="InterPro" id="IPR050176">
    <property type="entry name" value="LTTR"/>
</dbReference>
<dbReference type="InterPro" id="IPR036390">
    <property type="entry name" value="WH_DNA-bd_sf"/>
</dbReference>
<dbReference type="GO" id="GO:0003700">
    <property type="term" value="F:DNA-binding transcription factor activity"/>
    <property type="evidence" value="ECO:0007669"/>
    <property type="project" value="InterPro"/>
</dbReference>
<evidence type="ECO:0000313" key="7">
    <source>
        <dbReference type="Proteomes" id="UP000479692"/>
    </source>
</evidence>
<dbReference type="Pfam" id="PF03466">
    <property type="entry name" value="LysR_substrate"/>
    <property type="match status" value="1"/>
</dbReference>
<dbReference type="AlphaFoldDB" id="A0A7C9M5B0"/>
<dbReference type="SUPFAM" id="SSF46785">
    <property type="entry name" value="Winged helix' DNA-binding domain"/>
    <property type="match status" value="1"/>
</dbReference>
<evidence type="ECO:0000256" key="3">
    <source>
        <dbReference type="ARBA" id="ARBA00023125"/>
    </source>
</evidence>
<comment type="similarity">
    <text evidence="1">Belongs to the LysR transcriptional regulatory family.</text>
</comment>
<reference evidence="6 7" key="1">
    <citation type="submission" date="2019-12" db="EMBL/GenBank/DDBJ databases">
        <authorList>
            <person name="Xu J."/>
        </authorList>
    </citation>
    <scope>NUCLEOTIDE SEQUENCE [LARGE SCALE GENOMIC DNA]</scope>
    <source>
        <strain evidence="6 7">HX-5-24</strain>
    </source>
</reference>
<keyword evidence="4" id="KW-0804">Transcription</keyword>
<dbReference type="EMBL" id="WOXT01000004">
    <property type="protein sequence ID" value="MUV15302.1"/>
    <property type="molecule type" value="Genomic_DNA"/>
</dbReference>
<dbReference type="Proteomes" id="UP000479692">
    <property type="component" value="Unassembled WGS sequence"/>
</dbReference>
<name>A0A7C9M5B0_9GAMM</name>
<comment type="caution">
    <text evidence="6">The sequence shown here is derived from an EMBL/GenBank/DDBJ whole genome shotgun (WGS) entry which is preliminary data.</text>
</comment>
<dbReference type="Gene3D" id="3.40.190.290">
    <property type="match status" value="1"/>
</dbReference>
<protein>
    <submittedName>
        <fullName evidence="6">LysR family transcriptional regulator</fullName>
    </submittedName>
</protein>
<dbReference type="InterPro" id="IPR005119">
    <property type="entry name" value="LysR_subst-bd"/>
</dbReference>
<dbReference type="Gene3D" id="1.10.10.10">
    <property type="entry name" value="Winged helix-like DNA-binding domain superfamily/Winged helix DNA-binding domain"/>
    <property type="match status" value="1"/>
</dbReference>
<dbReference type="SUPFAM" id="SSF53850">
    <property type="entry name" value="Periplasmic binding protein-like II"/>
    <property type="match status" value="1"/>
</dbReference>
<dbReference type="PANTHER" id="PTHR30579">
    <property type="entry name" value="TRANSCRIPTIONAL REGULATOR"/>
    <property type="match status" value="1"/>
</dbReference>
<dbReference type="RefSeq" id="WP_156642844.1">
    <property type="nucleotide sequence ID" value="NZ_WOXT01000004.1"/>
</dbReference>
<dbReference type="PROSITE" id="PS50931">
    <property type="entry name" value="HTH_LYSR"/>
    <property type="match status" value="1"/>
</dbReference>